<reference evidence="7" key="1">
    <citation type="submission" date="2023-01" db="EMBL/GenBank/DDBJ databases">
        <title>Genome assembly of the deep-sea coral Lophelia pertusa.</title>
        <authorList>
            <person name="Herrera S."/>
            <person name="Cordes E."/>
        </authorList>
    </citation>
    <scope>NUCLEOTIDE SEQUENCE</scope>
    <source>
        <strain evidence="7">USNM1676648</strain>
        <tissue evidence="7">Polyp</tissue>
    </source>
</reference>
<evidence type="ECO:0000256" key="3">
    <source>
        <dbReference type="ARBA" id="ARBA00023136"/>
    </source>
</evidence>
<dbReference type="InterPro" id="IPR011106">
    <property type="entry name" value="MANSC_N"/>
</dbReference>
<feature type="compositionally biased region" description="Basic residues" evidence="5">
    <location>
        <begin position="899"/>
        <end position="915"/>
    </location>
</feature>
<comment type="caution">
    <text evidence="7">The sequence shown here is derived from an EMBL/GenBank/DDBJ whole genome shotgun (WGS) entry which is preliminary data.</text>
</comment>
<dbReference type="GO" id="GO:0001764">
    <property type="term" value="P:neuron migration"/>
    <property type="evidence" value="ECO:0007669"/>
    <property type="project" value="TreeGrafter"/>
</dbReference>
<organism evidence="7 8">
    <name type="scientific">Desmophyllum pertusum</name>
    <dbReference type="NCBI Taxonomy" id="174260"/>
    <lineage>
        <taxon>Eukaryota</taxon>
        <taxon>Metazoa</taxon>
        <taxon>Cnidaria</taxon>
        <taxon>Anthozoa</taxon>
        <taxon>Hexacorallia</taxon>
        <taxon>Scleractinia</taxon>
        <taxon>Caryophylliina</taxon>
        <taxon>Caryophylliidae</taxon>
        <taxon>Desmophyllum</taxon>
    </lineage>
</organism>
<evidence type="ECO:0000256" key="1">
    <source>
        <dbReference type="ARBA" id="ARBA00004370"/>
    </source>
</evidence>
<dbReference type="EMBL" id="MU825922">
    <property type="protein sequence ID" value="KAJ7382468.1"/>
    <property type="molecule type" value="Genomic_DNA"/>
</dbReference>
<feature type="compositionally biased region" description="Basic residues" evidence="5">
    <location>
        <begin position="870"/>
        <end position="885"/>
    </location>
</feature>
<protein>
    <recommendedName>
        <fullName evidence="6">Seven cysteines N-terminal domain-containing protein</fullName>
    </recommendedName>
</protein>
<feature type="domain" description="Seven cysteines N-terminal" evidence="6">
    <location>
        <begin position="263"/>
        <end position="342"/>
    </location>
</feature>
<dbReference type="SMART" id="SM00765">
    <property type="entry name" value="MANEC"/>
    <property type="match status" value="3"/>
</dbReference>
<dbReference type="InterPro" id="IPR013980">
    <property type="entry name" value="MANSC_dom"/>
</dbReference>
<feature type="compositionally biased region" description="Basic residues" evidence="5">
    <location>
        <begin position="815"/>
        <end position="848"/>
    </location>
</feature>
<dbReference type="OrthoDB" id="536372at2759"/>
<dbReference type="Pfam" id="PF23597">
    <property type="entry name" value="KIAA0319_N"/>
    <property type="match status" value="5"/>
</dbReference>
<feature type="domain" description="Seven cysteines N-terminal" evidence="6">
    <location>
        <begin position="548"/>
        <end position="632"/>
    </location>
</feature>
<evidence type="ECO:0000313" key="7">
    <source>
        <dbReference type="EMBL" id="KAJ7382468.1"/>
    </source>
</evidence>
<feature type="region of interest" description="Disordered" evidence="5">
    <location>
        <begin position="771"/>
        <end position="916"/>
    </location>
</feature>
<dbReference type="AlphaFoldDB" id="A0A9X0D1P8"/>
<dbReference type="PANTHER" id="PTHR46182">
    <property type="entry name" value="FI19480P1"/>
    <property type="match status" value="1"/>
</dbReference>
<evidence type="ECO:0000256" key="2">
    <source>
        <dbReference type="ARBA" id="ARBA00022729"/>
    </source>
</evidence>
<keyword evidence="4" id="KW-0325">Glycoprotein</keyword>
<keyword evidence="8" id="KW-1185">Reference proteome</keyword>
<sequence length="934" mass="103492">MRGGIHSGFFKEIGTVNSDAECISQCCVSETCDAAFLLSNRCFLVSCKSKPLCESVPAKNLAFRPRVIYIEEKMALPKGSNDQKSWKNFNYDIHQDNFSSSSRSEITLTSFPVRKSVIFGTSMNTPQLNSHNGKTFCEASVIRQNVTLRGGIKSGHFKDQGTVDSMERCIELCCSRDNCSVAFMLLNRCFSVSCYNDTSCNSTPARSLIFQPQLAYIRRNVTSKGTLDNRLKTMAISKTQVSANVFSSSNALTRKEDKNNLARFPDNCRYGDSEKDVTFRGGLNAGSFLDTGVVSNIKECVDNCCHATKCDVAFVIMKRCFLVTCYSSRLCQSIPARNLDYLTEMVHVSRDENAVVRDLLARLVQPSSPSVKIKSVLPSSLPASAYDKNIQNSASSLVSLNDTTDGATAVRENKHSTLIRHFAGFHGGSSLTSAPPAVPAVGAFNRINDCTVERQQTWSRGIDSNIRDQGNFRNILENIPTPILSESAKSRLKTSTGGARFTRAKVYSHTGTLSLSTVTSAATKLPSSLEIQPSPSQTAFKVFTLQSESRHNCTNSEQKQNVTLRGGLSAGHFKDKGKVADMQECVDFCCKEHHCDVALMLLENCFTVVCHNKRLCESVPAKTGRYKSRLVYVENNLSVKSAHLSTHKLTKTISLLDAALPEMGEINDSRTSQSGKRTTVSDRIGGFDSKQLAKLLTPSRSFEEVVKRGNISKCCGAEDCDVAFVLKQRCYLVTCYTKKGCQTVPARHSLFRPRVSHVQRTNVTQLMSFMDGQNDAHSSGNTVSVQPRSNSKSDHLTPSSTLPAPVNSFDYSSKHNLKAKASSTKKAKTSPAHRHKTKHRKIKTRKSRDRSGNLATHKKSRHVTVAPELKKRKARKSTRTRHTRHRNEVTEAKSESPKAKIKHFRNKLGKKKDRKLSHSDLDKLFQLMKPKKTS</sequence>
<feature type="compositionally biased region" description="Basic and acidic residues" evidence="5">
    <location>
        <begin position="886"/>
        <end position="898"/>
    </location>
</feature>
<keyword evidence="2" id="KW-0732">Signal</keyword>
<dbReference type="GO" id="GO:0016020">
    <property type="term" value="C:membrane"/>
    <property type="evidence" value="ECO:0007669"/>
    <property type="project" value="UniProtKB-SubCell"/>
</dbReference>
<comment type="subcellular location">
    <subcellularLocation>
        <location evidence="1">Membrane</location>
    </subcellularLocation>
</comment>
<keyword evidence="3" id="KW-0472">Membrane</keyword>
<evidence type="ECO:0000256" key="4">
    <source>
        <dbReference type="ARBA" id="ARBA00023180"/>
    </source>
</evidence>
<dbReference type="GO" id="GO:0031410">
    <property type="term" value="C:cytoplasmic vesicle"/>
    <property type="evidence" value="ECO:0007669"/>
    <property type="project" value="TreeGrafter"/>
</dbReference>
<evidence type="ECO:0000256" key="5">
    <source>
        <dbReference type="SAM" id="MobiDB-lite"/>
    </source>
</evidence>
<dbReference type="InterPro" id="IPR029865">
    <property type="entry name" value="KIAA0319-like"/>
</dbReference>
<dbReference type="Proteomes" id="UP001163046">
    <property type="component" value="Unassembled WGS sequence"/>
</dbReference>
<dbReference type="PANTHER" id="PTHR46182:SF2">
    <property type="entry name" value="FI19480P1"/>
    <property type="match status" value="1"/>
</dbReference>
<accession>A0A9X0D1P8</accession>
<gene>
    <name evidence="7" type="ORF">OS493_034629</name>
</gene>
<evidence type="ECO:0000313" key="8">
    <source>
        <dbReference type="Proteomes" id="UP001163046"/>
    </source>
</evidence>
<evidence type="ECO:0000259" key="6">
    <source>
        <dbReference type="SMART" id="SM00765"/>
    </source>
</evidence>
<name>A0A9X0D1P8_9CNID</name>
<feature type="compositionally biased region" description="Polar residues" evidence="5">
    <location>
        <begin position="775"/>
        <end position="802"/>
    </location>
</feature>
<feature type="domain" description="Seven cysteines N-terminal" evidence="6">
    <location>
        <begin position="125"/>
        <end position="211"/>
    </location>
</feature>
<proteinExistence type="predicted"/>